<dbReference type="InterPro" id="IPR019734">
    <property type="entry name" value="TPR_rpt"/>
</dbReference>
<protein>
    <submittedName>
        <fullName evidence="2">Uncharacterized protein</fullName>
    </submittedName>
</protein>
<evidence type="ECO:0000313" key="2">
    <source>
        <dbReference type="EMBL" id="PAE89308.1"/>
    </source>
</evidence>
<dbReference type="SUPFAM" id="SSF48452">
    <property type="entry name" value="TPR-like"/>
    <property type="match status" value="1"/>
</dbReference>
<gene>
    <name evidence="2" type="ORF">CHH72_08435</name>
</gene>
<keyword evidence="1" id="KW-0175">Coiled coil</keyword>
<name>A0A268P0T4_SHOCL</name>
<dbReference type="SMART" id="SM00028">
    <property type="entry name" value="TPR"/>
    <property type="match status" value="4"/>
</dbReference>
<accession>A0A268P0T4</accession>
<evidence type="ECO:0000313" key="3">
    <source>
        <dbReference type="Proteomes" id="UP000216207"/>
    </source>
</evidence>
<dbReference type="AlphaFoldDB" id="A0A268P0T4"/>
<dbReference type="Gene3D" id="1.25.40.10">
    <property type="entry name" value="Tetratricopeptide repeat domain"/>
    <property type="match status" value="1"/>
</dbReference>
<dbReference type="EMBL" id="NPCC01000009">
    <property type="protein sequence ID" value="PAE89308.1"/>
    <property type="molecule type" value="Genomic_DNA"/>
</dbReference>
<sequence>MNAVRNSEIGKKVAQLYRCIVKRQVQQAAILKEELDVCFKELLRDDKMVAYYNLVCFRYQMMLEQLQEPHQLEALVNCLQSDFLLNYYYYFFSGQYAFYKERFTEAADLYEQAEKELAHIQDEMEHGEFYYRAGVCYYKIDRFDRAMPYLDKARRFFALDPMYVEKELQAEMILGNILSETGQYEKAEAHFLNLLERAAGLEETEGLILRSLGQNAVRNHHFYKAETYYQQALAHSGHRTSRYSTKTKAELANALFRQQPPKVEKGSKLLKEALRASGGGLSTNSLKRFSGEERFRIRIGQAWSFQSIWAG</sequence>
<dbReference type="RefSeq" id="WP_095326416.1">
    <property type="nucleotide sequence ID" value="NZ_NPCC01000009.1"/>
</dbReference>
<evidence type="ECO:0000256" key="1">
    <source>
        <dbReference type="SAM" id="Coils"/>
    </source>
</evidence>
<organism evidence="2 3">
    <name type="scientific">Shouchella clausii</name>
    <name type="common">Alkalihalobacillus clausii</name>
    <dbReference type="NCBI Taxonomy" id="79880"/>
    <lineage>
        <taxon>Bacteria</taxon>
        <taxon>Bacillati</taxon>
        <taxon>Bacillota</taxon>
        <taxon>Bacilli</taxon>
        <taxon>Bacillales</taxon>
        <taxon>Bacillaceae</taxon>
        <taxon>Shouchella</taxon>
    </lineage>
</organism>
<reference evidence="2 3" key="1">
    <citation type="submission" date="2017-07" db="EMBL/GenBank/DDBJ databases">
        <title>Isolation and whole genome analysis of endospore-forming bacteria from heroin.</title>
        <authorList>
            <person name="Kalinowski J."/>
            <person name="Ahrens B."/>
            <person name="Al-Dilaimi A."/>
            <person name="Winkler A."/>
            <person name="Wibberg D."/>
            <person name="Schleenbecker U."/>
            <person name="Ruckert C."/>
            <person name="Wolfel R."/>
            <person name="Grass G."/>
        </authorList>
    </citation>
    <scope>NUCLEOTIDE SEQUENCE [LARGE SCALE GENOMIC DNA]</scope>
    <source>
        <strain evidence="2 3">7539</strain>
    </source>
</reference>
<dbReference type="Proteomes" id="UP000216207">
    <property type="component" value="Unassembled WGS sequence"/>
</dbReference>
<proteinExistence type="predicted"/>
<comment type="caution">
    <text evidence="2">The sequence shown here is derived from an EMBL/GenBank/DDBJ whole genome shotgun (WGS) entry which is preliminary data.</text>
</comment>
<feature type="coiled-coil region" evidence="1">
    <location>
        <begin position="96"/>
        <end position="123"/>
    </location>
</feature>
<dbReference type="Pfam" id="PF18801">
    <property type="entry name" value="RapH_N"/>
    <property type="match status" value="1"/>
</dbReference>
<dbReference type="InterPro" id="IPR011990">
    <property type="entry name" value="TPR-like_helical_dom_sf"/>
</dbReference>